<dbReference type="Proteomes" id="UP000451048">
    <property type="component" value="Unassembled WGS sequence"/>
</dbReference>
<dbReference type="EMBL" id="WTTO01000001">
    <property type="protein sequence ID" value="NAR71895.1"/>
    <property type="molecule type" value="Genomic_DNA"/>
</dbReference>
<accession>A0A1L6KKW0</accession>
<evidence type="ECO:0000313" key="1">
    <source>
        <dbReference type="EMBL" id="NAR71895.1"/>
    </source>
</evidence>
<evidence type="ECO:0000313" key="2">
    <source>
        <dbReference type="Proteomes" id="UP000451048"/>
    </source>
</evidence>
<dbReference type="AlphaFoldDB" id="A0A1L6KKW0"/>
<protein>
    <submittedName>
        <fullName evidence="1">Uncharacterized protein</fullName>
    </submittedName>
</protein>
<name>A0A1L6KKW0_ACIHA</name>
<proteinExistence type="predicted"/>
<reference evidence="1 2" key="1">
    <citation type="submission" date="2019-12" db="EMBL/GenBank/DDBJ databases">
        <title>Acinetobacter haemolyticus comparative genomics.</title>
        <authorList>
            <person name="Castro-Jaimes S."/>
            <person name="Bello-Lopez E."/>
            <person name="Velazquez-Acosta C."/>
            <person name="Volkow-Fernandez P."/>
            <person name="Lozano-Zarain P."/>
            <person name="Castillo Ramirez S."/>
            <person name="Cevallos M.A."/>
        </authorList>
    </citation>
    <scope>NUCLEOTIDE SEQUENCE [LARGE SCALE GENOMIC DNA]</scope>
    <source>
        <strain evidence="1 2">AN10</strain>
    </source>
</reference>
<comment type="caution">
    <text evidence="1">The sequence shown here is derived from an EMBL/GenBank/DDBJ whole genome shotgun (WGS) entry which is preliminary data.</text>
</comment>
<dbReference type="RefSeq" id="WP_005089583.1">
    <property type="nucleotide sequence ID" value="NZ_CP018871.1"/>
</dbReference>
<gene>
    <name evidence="1" type="ORF">GPS52_00025</name>
</gene>
<dbReference type="OrthoDB" id="9977315at2"/>
<organism evidence="1 2">
    <name type="scientific">Acinetobacter haemolyticus</name>
    <dbReference type="NCBI Taxonomy" id="29430"/>
    <lineage>
        <taxon>Bacteria</taxon>
        <taxon>Pseudomonadati</taxon>
        <taxon>Pseudomonadota</taxon>
        <taxon>Gammaproteobacteria</taxon>
        <taxon>Moraxellales</taxon>
        <taxon>Moraxellaceae</taxon>
        <taxon>Acinetobacter</taxon>
    </lineage>
</organism>
<sequence>MFIQKGKLRFSQKEVWDLDTHLAKIIHAGLVQFKQSKRQGIPSAFLVESTAEHPLGTATEQTAQAWEEALNQMIHAFSPQQDYEAIESSIYDLKMIEDVDRQRSSDDCIPMRMLTFPKAGFNEQDIEAYRERKQQWEQIDHLKRQQGRELFAQYFHHLWD</sequence>
<dbReference type="KEGG" id="ahl:AHTJS_04390"/>